<dbReference type="EMBL" id="DS995899">
    <property type="protein sequence ID" value="EEA26623.1"/>
    <property type="molecule type" value="Genomic_DNA"/>
</dbReference>
<evidence type="ECO:0000313" key="2">
    <source>
        <dbReference type="Proteomes" id="UP000001294"/>
    </source>
</evidence>
<accession>B6Q6U1</accession>
<organism evidence="1 2">
    <name type="scientific">Talaromyces marneffei (strain ATCC 18224 / CBS 334.59 / QM 7333)</name>
    <name type="common">Penicillium marneffei</name>
    <dbReference type="NCBI Taxonomy" id="441960"/>
    <lineage>
        <taxon>Eukaryota</taxon>
        <taxon>Fungi</taxon>
        <taxon>Dikarya</taxon>
        <taxon>Ascomycota</taxon>
        <taxon>Pezizomycotina</taxon>
        <taxon>Eurotiomycetes</taxon>
        <taxon>Eurotiomycetidae</taxon>
        <taxon>Eurotiales</taxon>
        <taxon>Trichocomaceae</taxon>
        <taxon>Talaromyces</taxon>
        <taxon>Talaromyces sect. Talaromyces</taxon>
    </lineage>
</organism>
<gene>
    <name evidence="1" type="ORF">PMAA_015470</name>
</gene>
<dbReference type="Proteomes" id="UP000001294">
    <property type="component" value="Unassembled WGS sequence"/>
</dbReference>
<keyword evidence="2" id="KW-1185">Reference proteome</keyword>
<dbReference type="PhylomeDB" id="B6Q6U1"/>
<dbReference type="VEuPathDB" id="FungiDB:PMAA_015470"/>
<dbReference type="AlphaFoldDB" id="B6Q6U1"/>
<protein>
    <submittedName>
        <fullName evidence="1">Uncharacterized protein</fullName>
    </submittedName>
</protein>
<dbReference type="HOGENOM" id="CLU_091414_0_0_1"/>
<name>B6Q6U1_TALMQ</name>
<reference evidence="2" key="1">
    <citation type="journal article" date="2015" name="Genome Announc.">
        <title>Genome sequence of the AIDS-associated pathogen Penicillium marneffei (ATCC18224) and its near taxonomic relative Talaromyces stipitatus (ATCC10500).</title>
        <authorList>
            <person name="Nierman W.C."/>
            <person name="Fedorova-Abrams N.D."/>
            <person name="Andrianopoulos A."/>
        </authorList>
    </citation>
    <scope>NUCLEOTIDE SEQUENCE [LARGE SCALE GENOMIC DNA]</scope>
    <source>
        <strain evidence="2">ATCC 18224 / CBS 334.59 / QM 7333</strain>
    </source>
</reference>
<sequence>MATFRRLAWYFLDEAETLCSIQDDLTNLSRGFSFVQHPKNRLMDAYLELANRACIYRQHHLFHNGQWNRQSIYKYIDRDERLRKLLMGVLYTTGGQVPRIPKLSSLEYVNGPSTERGFYVWNGSIIYLTRHHKAKRSTNREFFVVRFLPAQGGRLLYQYLVYIRPFIQMLKDEMTGLEIQAREEYKGSYIFCPKWHGPP</sequence>
<evidence type="ECO:0000313" key="1">
    <source>
        <dbReference type="EMBL" id="EEA26623.1"/>
    </source>
</evidence>
<proteinExistence type="predicted"/>